<feature type="region of interest" description="Disordered" evidence="1">
    <location>
        <begin position="1"/>
        <end position="37"/>
    </location>
</feature>
<proteinExistence type="predicted"/>
<comment type="caution">
    <text evidence="2">The sequence shown here is derived from an EMBL/GenBank/DDBJ whole genome shotgun (WGS) entry which is preliminary data.</text>
</comment>
<dbReference type="RefSeq" id="WP_143331593.1">
    <property type="nucleotide sequence ID" value="NZ_MDJZ01000011.1"/>
</dbReference>
<accession>A0A251YNB4</accession>
<sequence>MTNKVRRDSPAPTPLEAPQGPALYRTSPGGARIEDRSTSWPSRRYLASLVHDWDGWMLTPRLGDGSHGPFSSAEAAFLWWLQHRDALPPSRRVWRNGDPWEPRDPDA</sequence>
<reference evidence="2 3" key="1">
    <citation type="submission" date="2016-08" db="EMBL/GenBank/DDBJ databases">
        <title>Genome sequence of Clavibacter michiganensis spp strain CFBP8019.</title>
        <authorList>
            <person name="Thapa S.P."/>
            <person name="Coaker G."/>
            <person name="Jacques M.-A."/>
        </authorList>
    </citation>
    <scope>NUCLEOTIDE SEQUENCE [LARGE SCALE GENOMIC DNA]</scope>
    <source>
        <strain evidence="2">CFBP8019</strain>
    </source>
</reference>
<organism evidence="2 3">
    <name type="scientific">Clavibacter michiganensis</name>
    <dbReference type="NCBI Taxonomy" id="28447"/>
    <lineage>
        <taxon>Bacteria</taxon>
        <taxon>Bacillati</taxon>
        <taxon>Actinomycetota</taxon>
        <taxon>Actinomycetes</taxon>
        <taxon>Micrococcales</taxon>
        <taxon>Microbacteriaceae</taxon>
        <taxon>Clavibacter</taxon>
    </lineage>
</organism>
<evidence type="ECO:0000313" key="2">
    <source>
        <dbReference type="EMBL" id="OUE25518.1"/>
    </source>
</evidence>
<evidence type="ECO:0000313" key="3">
    <source>
        <dbReference type="Proteomes" id="UP000195101"/>
    </source>
</evidence>
<dbReference type="OrthoDB" id="9960009at2"/>
<keyword evidence="3" id="KW-1185">Reference proteome</keyword>
<evidence type="ECO:0000256" key="1">
    <source>
        <dbReference type="SAM" id="MobiDB-lite"/>
    </source>
</evidence>
<dbReference type="Proteomes" id="UP000195101">
    <property type="component" value="Unassembled WGS sequence"/>
</dbReference>
<dbReference type="EMBL" id="MDJZ01000011">
    <property type="protein sequence ID" value="OUE25518.1"/>
    <property type="molecule type" value="Genomic_DNA"/>
</dbReference>
<gene>
    <name evidence="2" type="ORF">BFL37_05905</name>
</gene>
<name>A0A251YNB4_9MICO</name>
<protein>
    <submittedName>
        <fullName evidence="2">Uncharacterized protein</fullName>
    </submittedName>
</protein>
<dbReference type="AlphaFoldDB" id="A0A251YNB4"/>